<dbReference type="Pfam" id="PF01636">
    <property type="entry name" value="APH"/>
    <property type="match status" value="1"/>
</dbReference>
<dbReference type="RefSeq" id="WP_107977407.1">
    <property type="nucleotide sequence ID" value="NZ_BMEZ01000018.1"/>
</dbReference>
<proteinExistence type="predicted"/>
<comment type="caution">
    <text evidence="2">The sequence shown here is derived from an EMBL/GenBank/DDBJ whole genome shotgun (WGS) entry which is preliminary data.</text>
</comment>
<evidence type="ECO:0000313" key="3">
    <source>
        <dbReference type="Proteomes" id="UP000244069"/>
    </source>
</evidence>
<feature type="domain" description="Aminoglycoside phosphotransferase" evidence="1">
    <location>
        <begin position="18"/>
        <end position="221"/>
    </location>
</feature>
<reference evidence="2 3" key="1">
    <citation type="submission" date="2018-04" db="EMBL/GenBank/DDBJ databases">
        <title>Genomic Encyclopedia of Archaeal and Bacterial Type Strains, Phase II (KMG-II): from individual species to whole genera.</title>
        <authorList>
            <person name="Goeker M."/>
        </authorList>
    </citation>
    <scope>NUCLEOTIDE SEQUENCE [LARGE SCALE GENOMIC DNA]</scope>
    <source>
        <strain evidence="2 3">DSM 29329</strain>
    </source>
</reference>
<dbReference type="InterPro" id="IPR002575">
    <property type="entry name" value="Aminoglycoside_PTrfase"/>
</dbReference>
<evidence type="ECO:0000259" key="1">
    <source>
        <dbReference type="Pfam" id="PF01636"/>
    </source>
</evidence>
<dbReference type="OrthoDB" id="9809275at2"/>
<name>A0A2T6AR79_9RHOB</name>
<sequence length="318" mass="34582">MTRDDFLRDAGWEGAQAAPLAGDASSRRYTRLGREGETAILMEDPSGDCARFARIARYLRDAGLSAPAILAETPDLMLLEDLGDDLVARIATPDTEAALYMASADAVAALHGAEPLSGLPVAHAQELGELPGITFETYVHDPAMRTEAIATLTDRLAALDGMTEVTILRDFHAENICWLPDREGAARAGLLDFQDAMLGHRAYDLVSLLQDARRDVSADTAACTRRHFLDRTGLDAEPFDRAYALLGAQRNLRILGVFARLSRSYGKPRYLDLVPRVWGHLQANLAHPDLAGLRRILSDLPPPSGAHLATLRPECPTP</sequence>
<dbReference type="Gene3D" id="3.30.200.20">
    <property type="entry name" value="Phosphorylase Kinase, domain 1"/>
    <property type="match status" value="1"/>
</dbReference>
<gene>
    <name evidence="2" type="ORF">C8N44_11791</name>
</gene>
<dbReference type="InterPro" id="IPR011009">
    <property type="entry name" value="Kinase-like_dom_sf"/>
</dbReference>
<protein>
    <recommendedName>
        <fullName evidence="1">Aminoglycoside phosphotransferase domain-containing protein</fullName>
    </recommendedName>
</protein>
<keyword evidence="3" id="KW-1185">Reference proteome</keyword>
<dbReference type="AlphaFoldDB" id="A0A2T6AR79"/>
<dbReference type="EMBL" id="QBKN01000017">
    <property type="protein sequence ID" value="PTX46307.1"/>
    <property type="molecule type" value="Genomic_DNA"/>
</dbReference>
<evidence type="ECO:0000313" key="2">
    <source>
        <dbReference type="EMBL" id="PTX46307.1"/>
    </source>
</evidence>
<accession>A0A2T6AR79</accession>
<organism evidence="2 3">
    <name type="scientific">Allosediminivita pacifica</name>
    <dbReference type="NCBI Taxonomy" id="1267769"/>
    <lineage>
        <taxon>Bacteria</taxon>
        <taxon>Pseudomonadati</taxon>
        <taxon>Pseudomonadota</taxon>
        <taxon>Alphaproteobacteria</taxon>
        <taxon>Rhodobacterales</taxon>
        <taxon>Paracoccaceae</taxon>
        <taxon>Allosediminivita</taxon>
    </lineage>
</organism>
<dbReference type="SUPFAM" id="SSF56112">
    <property type="entry name" value="Protein kinase-like (PK-like)"/>
    <property type="match status" value="1"/>
</dbReference>
<dbReference type="Proteomes" id="UP000244069">
    <property type="component" value="Unassembled WGS sequence"/>
</dbReference>
<dbReference type="Gene3D" id="3.90.1200.10">
    <property type="match status" value="1"/>
</dbReference>